<evidence type="ECO:0000313" key="3">
    <source>
        <dbReference type="Proteomes" id="UP000199110"/>
    </source>
</evidence>
<name>A0A1I3S728_9RHOB</name>
<keyword evidence="1" id="KW-1133">Transmembrane helix</keyword>
<gene>
    <name evidence="2" type="ORF">SAMN04488095_3010</name>
</gene>
<feature type="transmembrane region" description="Helical" evidence="1">
    <location>
        <begin position="20"/>
        <end position="40"/>
    </location>
</feature>
<dbReference type="Proteomes" id="UP000199110">
    <property type="component" value="Unassembled WGS sequence"/>
</dbReference>
<evidence type="ECO:0000313" key="2">
    <source>
        <dbReference type="EMBL" id="SFJ53409.1"/>
    </source>
</evidence>
<organism evidence="2 3">
    <name type="scientific">Jannaschia pohangensis</name>
    <dbReference type="NCBI Taxonomy" id="390807"/>
    <lineage>
        <taxon>Bacteria</taxon>
        <taxon>Pseudomonadati</taxon>
        <taxon>Pseudomonadota</taxon>
        <taxon>Alphaproteobacteria</taxon>
        <taxon>Rhodobacterales</taxon>
        <taxon>Roseobacteraceae</taxon>
        <taxon>Jannaschia</taxon>
    </lineage>
</organism>
<sequence>MRQIDPLHRFLRADSGAVTVDWVVITAAITGLGIGVLMTVSNGIENSSNDITAQLESDEHIFRSHHFARSTGEEAAAVDLTHYGSNWADRRMNQLMNDLTDQQLRNQERAWRNRQADVNDPMHSRANDQMAMLSIAMEARGVSPHP</sequence>
<keyword evidence="1" id="KW-0812">Transmembrane</keyword>
<evidence type="ECO:0000256" key="1">
    <source>
        <dbReference type="SAM" id="Phobius"/>
    </source>
</evidence>
<reference evidence="2 3" key="1">
    <citation type="submission" date="2016-10" db="EMBL/GenBank/DDBJ databases">
        <authorList>
            <person name="de Groot N.N."/>
        </authorList>
    </citation>
    <scope>NUCLEOTIDE SEQUENCE [LARGE SCALE GENOMIC DNA]</scope>
    <source>
        <strain evidence="2 3">DSM 19073</strain>
    </source>
</reference>
<accession>A0A1I3S728</accession>
<dbReference type="RefSeq" id="WP_092782587.1">
    <property type="nucleotide sequence ID" value="NZ_FORA01000004.1"/>
</dbReference>
<dbReference type="EMBL" id="FORA01000004">
    <property type="protein sequence ID" value="SFJ53409.1"/>
    <property type="molecule type" value="Genomic_DNA"/>
</dbReference>
<proteinExistence type="predicted"/>
<dbReference type="STRING" id="390807.SAMN04488095_3010"/>
<keyword evidence="1" id="KW-0472">Membrane</keyword>
<keyword evidence="3" id="KW-1185">Reference proteome</keyword>
<protein>
    <submittedName>
        <fullName evidence="2">Flp pilus assembly protein, pilin Flp</fullName>
    </submittedName>
</protein>
<dbReference type="AlphaFoldDB" id="A0A1I3S728"/>